<feature type="compositionally biased region" description="Basic and acidic residues" evidence="1">
    <location>
        <begin position="175"/>
        <end position="190"/>
    </location>
</feature>
<evidence type="ECO:0008006" key="5">
    <source>
        <dbReference type="Google" id="ProtNLM"/>
    </source>
</evidence>
<keyword evidence="2" id="KW-0472">Membrane</keyword>
<protein>
    <recommendedName>
        <fullName evidence="5">DUF3618 domain-containing protein</fullName>
    </recommendedName>
</protein>
<proteinExistence type="predicted"/>
<feature type="compositionally biased region" description="Low complexity" evidence="1">
    <location>
        <begin position="158"/>
        <end position="174"/>
    </location>
</feature>
<reference evidence="3 4" key="2">
    <citation type="submission" date="2020-03" db="EMBL/GenBank/DDBJ databases">
        <authorList>
            <person name="Ichikawa N."/>
            <person name="Kimura A."/>
            <person name="Kitahashi Y."/>
            <person name="Uohara A."/>
        </authorList>
    </citation>
    <scope>NUCLEOTIDE SEQUENCE [LARGE SCALE GENOMIC DNA]</scope>
    <source>
        <strain evidence="3 4">NBRC 105367</strain>
    </source>
</reference>
<dbReference type="EMBL" id="AP022871">
    <property type="protein sequence ID" value="BCB89385.1"/>
    <property type="molecule type" value="Genomic_DNA"/>
</dbReference>
<name>A0A6F8YT77_9ACTN</name>
<dbReference type="Proteomes" id="UP000503011">
    <property type="component" value="Chromosome"/>
</dbReference>
<evidence type="ECO:0000256" key="2">
    <source>
        <dbReference type="SAM" id="Phobius"/>
    </source>
</evidence>
<feature type="region of interest" description="Disordered" evidence="1">
    <location>
        <begin position="158"/>
        <end position="204"/>
    </location>
</feature>
<dbReference type="AlphaFoldDB" id="A0A6F8YT77"/>
<keyword evidence="4" id="KW-1185">Reference proteome</keyword>
<evidence type="ECO:0000313" key="3">
    <source>
        <dbReference type="EMBL" id="BCB89385.1"/>
    </source>
</evidence>
<sequence>MSDVTNQRPQRLAPVCIVSAQRSSYAAPTTGGGVMINLSDRIPAHYSQRARSELSAAWEHLLTAAQETARQVADTSRERGSVARERAVLARLALRGELPASRWRWVVAGLAAGVVIGVVAAAVVSRQPHPAADSDALEQPDDAPSAVLDKARTAAAAVGQRASTAVHTAATAARDATDKARKTVTRREPPAESPPIVPATDGDD</sequence>
<keyword evidence="2" id="KW-0812">Transmembrane</keyword>
<reference evidence="3 4" key="1">
    <citation type="submission" date="2020-03" db="EMBL/GenBank/DDBJ databases">
        <title>Whole genome shotgun sequence of Phytohabitans suffuscus NBRC 105367.</title>
        <authorList>
            <person name="Komaki H."/>
            <person name="Tamura T."/>
        </authorList>
    </citation>
    <scope>NUCLEOTIDE SEQUENCE [LARGE SCALE GENOMIC DNA]</scope>
    <source>
        <strain evidence="3 4">NBRC 105367</strain>
    </source>
</reference>
<evidence type="ECO:0000256" key="1">
    <source>
        <dbReference type="SAM" id="MobiDB-lite"/>
    </source>
</evidence>
<organism evidence="3 4">
    <name type="scientific">Phytohabitans suffuscus</name>
    <dbReference type="NCBI Taxonomy" id="624315"/>
    <lineage>
        <taxon>Bacteria</taxon>
        <taxon>Bacillati</taxon>
        <taxon>Actinomycetota</taxon>
        <taxon>Actinomycetes</taxon>
        <taxon>Micromonosporales</taxon>
        <taxon>Micromonosporaceae</taxon>
    </lineage>
</organism>
<gene>
    <name evidence="3" type="ORF">Psuf_066980</name>
</gene>
<accession>A0A6F8YT77</accession>
<feature type="transmembrane region" description="Helical" evidence="2">
    <location>
        <begin position="105"/>
        <end position="124"/>
    </location>
</feature>
<dbReference type="KEGG" id="psuu:Psuf_066980"/>
<evidence type="ECO:0000313" key="4">
    <source>
        <dbReference type="Proteomes" id="UP000503011"/>
    </source>
</evidence>
<keyword evidence="2" id="KW-1133">Transmembrane helix</keyword>